<evidence type="ECO:0000256" key="1">
    <source>
        <dbReference type="SAM" id="MobiDB-lite"/>
    </source>
</evidence>
<gene>
    <name evidence="2" type="ORF">C8Q71DRAFT_246180</name>
</gene>
<sequence>MSPVDNNLCLDAKRQGYLSSFTSPRPRSSVGPPFDPSIRAPRRTMHGVAFVPRPFPPPALADVPIEYIIAQLRQLAPHYWRKPETSDCTIVVPLDTKTQAASSPTPGDAAEDTCSPPNDVPSLLGFSRQQEEEPAPRPGPRMVMQLHMDYLCAHSSLIRGFMSGASPFELMETTASSALPLQPRAPTPGLTDSRRSSLSLPAPQFPWMLPSPPTHPSVYLPVPDPASFRLLVHYIYFGSTSFIEDALDDGTLSWEGLARNVEYLGMGAEIKVFLGRWYGRWRRRHGPDGYGSDSDSDVDLIREREYDSDTDQELELPPKDMSAATSPTVFDPDDEYRKVDDDEIMKSSEPSRGRKRTPRRLVHSWSEPGLDSSVKEQLRTVRCRSK</sequence>
<feature type="compositionally biased region" description="Basic and acidic residues" evidence="1">
    <location>
        <begin position="335"/>
        <end position="352"/>
    </location>
</feature>
<feature type="region of interest" description="Disordered" evidence="1">
    <location>
        <begin position="19"/>
        <end position="40"/>
    </location>
</feature>
<comment type="caution">
    <text evidence="2">The sequence shown here is derived from an EMBL/GenBank/DDBJ whole genome shotgun (WGS) entry which is preliminary data.</text>
</comment>
<organism evidence="2 3">
    <name type="scientific">Rhodofomes roseus</name>
    <dbReference type="NCBI Taxonomy" id="34475"/>
    <lineage>
        <taxon>Eukaryota</taxon>
        <taxon>Fungi</taxon>
        <taxon>Dikarya</taxon>
        <taxon>Basidiomycota</taxon>
        <taxon>Agaricomycotina</taxon>
        <taxon>Agaricomycetes</taxon>
        <taxon>Polyporales</taxon>
        <taxon>Rhodofomes</taxon>
    </lineage>
</organism>
<evidence type="ECO:0000313" key="3">
    <source>
        <dbReference type="Proteomes" id="UP000814176"/>
    </source>
</evidence>
<name>A0ABQ8K7E5_9APHY</name>
<feature type="compositionally biased region" description="Basic residues" evidence="1">
    <location>
        <begin position="353"/>
        <end position="362"/>
    </location>
</feature>
<dbReference type="RefSeq" id="XP_047775735.1">
    <property type="nucleotide sequence ID" value="XM_047917276.1"/>
</dbReference>
<accession>A0ABQ8K7E5</accession>
<feature type="region of interest" description="Disordered" evidence="1">
    <location>
        <begin position="98"/>
        <end position="141"/>
    </location>
</feature>
<dbReference type="EMBL" id="JADCUA010000020">
    <property type="protein sequence ID" value="KAH9832969.1"/>
    <property type="molecule type" value="Genomic_DNA"/>
</dbReference>
<feature type="region of interest" description="Disordered" evidence="1">
    <location>
        <begin position="306"/>
        <end position="386"/>
    </location>
</feature>
<protein>
    <recommendedName>
        <fullName evidence="4">BTB domain-containing protein</fullName>
    </recommendedName>
</protein>
<evidence type="ECO:0008006" key="4">
    <source>
        <dbReference type="Google" id="ProtNLM"/>
    </source>
</evidence>
<proteinExistence type="predicted"/>
<reference evidence="2 3" key="1">
    <citation type="journal article" date="2021" name="Environ. Microbiol.">
        <title>Gene family expansions and transcriptome signatures uncover fungal adaptations to wood decay.</title>
        <authorList>
            <person name="Hage H."/>
            <person name="Miyauchi S."/>
            <person name="Viragh M."/>
            <person name="Drula E."/>
            <person name="Min B."/>
            <person name="Chaduli D."/>
            <person name="Navarro D."/>
            <person name="Favel A."/>
            <person name="Norest M."/>
            <person name="Lesage-Meessen L."/>
            <person name="Balint B."/>
            <person name="Merenyi Z."/>
            <person name="de Eugenio L."/>
            <person name="Morin E."/>
            <person name="Martinez A.T."/>
            <person name="Baldrian P."/>
            <person name="Stursova M."/>
            <person name="Martinez M.J."/>
            <person name="Novotny C."/>
            <person name="Magnuson J.K."/>
            <person name="Spatafora J.W."/>
            <person name="Maurice S."/>
            <person name="Pangilinan J."/>
            <person name="Andreopoulos W."/>
            <person name="LaButti K."/>
            <person name="Hundley H."/>
            <person name="Na H."/>
            <person name="Kuo A."/>
            <person name="Barry K."/>
            <person name="Lipzen A."/>
            <person name="Henrissat B."/>
            <person name="Riley R."/>
            <person name="Ahrendt S."/>
            <person name="Nagy L.G."/>
            <person name="Grigoriev I.V."/>
            <person name="Martin F."/>
            <person name="Rosso M.N."/>
        </authorList>
    </citation>
    <scope>NUCLEOTIDE SEQUENCE [LARGE SCALE GENOMIC DNA]</scope>
    <source>
        <strain evidence="2 3">CIRM-BRFM 1785</strain>
    </source>
</reference>
<dbReference type="GeneID" id="71998008"/>
<keyword evidence="3" id="KW-1185">Reference proteome</keyword>
<dbReference type="Proteomes" id="UP000814176">
    <property type="component" value="Unassembled WGS sequence"/>
</dbReference>
<evidence type="ECO:0000313" key="2">
    <source>
        <dbReference type="EMBL" id="KAH9832969.1"/>
    </source>
</evidence>